<organism evidence="2 3">
    <name type="scientific">Zizania palustris</name>
    <name type="common">Northern wild rice</name>
    <dbReference type="NCBI Taxonomy" id="103762"/>
    <lineage>
        <taxon>Eukaryota</taxon>
        <taxon>Viridiplantae</taxon>
        <taxon>Streptophyta</taxon>
        <taxon>Embryophyta</taxon>
        <taxon>Tracheophyta</taxon>
        <taxon>Spermatophyta</taxon>
        <taxon>Magnoliopsida</taxon>
        <taxon>Liliopsida</taxon>
        <taxon>Poales</taxon>
        <taxon>Poaceae</taxon>
        <taxon>BOP clade</taxon>
        <taxon>Oryzoideae</taxon>
        <taxon>Oryzeae</taxon>
        <taxon>Zizaniinae</taxon>
        <taxon>Zizania</taxon>
    </lineage>
</organism>
<feature type="compositionally biased region" description="Basic and acidic residues" evidence="1">
    <location>
        <begin position="161"/>
        <end position="170"/>
    </location>
</feature>
<evidence type="ECO:0000313" key="3">
    <source>
        <dbReference type="Proteomes" id="UP000729402"/>
    </source>
</evidence>
<reference evidence="2" key="1">
    <citation type="journal article" date="2021" name="bioRxiv">
        <title>Whole Genome Assembly and Annotation of Northern Wild Rice, Zizania palustris L., Supports a Whole Genome Duplication in the Zizania Genus.</title>
        <authorList>
            <person name="Haas M."/>
            <person name="Kono T."/>
            <person name="Macchietto M."/>
            <person name="Millas R."/>
            <person name="McGilp L."/>
            <person name="Shao M."/>
            <person name="Duquette J."/>
            <person name="Hirsch C.N."/>
            <person name="Kimball J."/>
        </authorList>
    </citation>
    <scope>NUCLEOTIDE SEQUENCE</scope>
    <source>
        <tissue evidence="2">Fresh leaf tissue</tissue>
    </source>
</reference>
<reference evidence="2" key="2">
    <citation type="submission" date="2021-02" db="EMBL/GenBank/DDBJ databases">
        <authorList>
            <person name="Kimball J.A."/>
            <person name="Haas M.W."/>
            <person name="Macchietto M."/>
            <person name="Kono T."/>
            <person name="Duquette J."/>
            <person name="Shao M."/>
        </authorList>
    </citation>
    <scope>NUCLEOTIDE SEQUENCE</scope>
    <source>
        <tissue evidence="2">Fresh leaf tissue</tissue>
    </source>
</reference>
<name>A0A8J5RSL2_ZIZPA</name>
<feature type="region of interest" description="Disordered" evidence="1">
    <location>
        <begin position="157"/>
        <end position="185"/>
    </location>
</feature>
<proteinExistence type="predicted"/>
<protein>
    <submittedName>
        <fullName evidence="2">Uncharacterized protein</fullName>
    </submittedName>
</protein>
<dbReference type="AlphaFoldDB" id="A0A8J5RSL2"/>
<accession>A0A8J5RSL2</accession>
<feature type="region of interest" description="Disordered" evidence="1">
    <location>
        <begin position="1"/>
        <end position="29"/>
    </location>
</feature>
<gene>
    <name evidence="2" type="ORF">GUJ93_ZPchr0001g32190</name>
</gene>
<evidence type="ECO:0000256" key="1">
    <source>
        <dbReference type="SAM" id="MobiDB-lite"/>
    </source>
</evidence>
<dbReference type="EMBL" id="JAAALK010000288">
    <property type="protein sequence ID" value="KAG8055362.1"/>
    <property type="molecule type" value="Genomic_DNA"/>
</dbReference>
<evidence type="ECO:0000313" key="2">
    <source>
        <dbReference type="EMBL" id="KAG8055362.1"/>
    </source>
</evidence>
<keyword evidence="3" id="KW-1185">Reference proteome</keyword>
<sequence length="202" mass="22088">MVGWQDLNPTNTGTNPGTTEHASRMQHPRARDLALATATPRVRDAGPCGQCRAARPVKLKSRKSQETKTGQPAIPAPHVAARAPRWRAASACRGHRRERIETMKQAGNLATGHHHAFTAQINAALAAPETLLPGVKPEKDRRAEACTAPHHRGVYKRAVQRRTENSKDKTNLQAGGDSDQQEGSKLAELRFIQMNETIHGPM</sequence>
<feature type="compositionally biased region" description="Low complexity" evidence="1">
    <location>
        <begin position="8"/>
        <end position="19"/>
    </location>
</feature>
<comment type="caution">
    <text evidence="2">The sequence shown here is derived from an EMBL/GenBank/DDBJ whole genome shotgun (WGS) entry which is preliminary data.</text>
</comment>
<dbReference type="Proteomes" id="UP000729402">
    <property type="component" value="Unassembled WGS sequence"/>
</dbReference>